<reference evidence="7 8" key="1">
    <citation type="journal article" date="2024" name="Int. J. Syst. Evol. Microbiol.">
        <title>Clostridium omnivorum sp. nov., isolated from anoxic soil under the treatment of reductive soil disinfestation.</title>
        <authorList>
            <person name="Ueki A."/>
            <person name="Tonouchi A."/>
            <person name="Kaku N."/>
            <person name="Honma S."/>
            <person name="Ueki K."/>
        </authorList>
    </citation>
    <scope>NUCLEOTIDE SEQUENCE [LARGE SCALE GENOMIC DNA]</scope>
    <source>
        <strain evidence="7 8">E14</strain>
    </source>
</reference>
<name>A0ABQ5N4P0_9CLOT</name>
<dbReference type="Gene3D" id="3.90.1520.10">
    <property type="entry name" value="H-NOX domain"/>
    <property type="match status" value="1"/>
</dbReference>
<dbReference type="InterPro" id="IPR024096">
    <property type="entry name" value="NO_sig/Golgi_transp_ligand-bd"/>
</dbReference>
<feature type="transmembrane region" description="Helical" evidence="5">
    <location>
        <begin position="198"/>
        <end position="218"/>
    </location>
</feature>
<proteinExistence type="inferred from homology"/>
<feature type="coiled-coil region" evidence="4">
    <location>
        <begin position="455"/>
        <end position="489"/>
    </location>
</feature>
<dbReference type="Pfam" id="PF07700">
    <property type="entry name" value="HNOB"/>
    <property type="match status" value="1"/>
</dbReference>
<evidence type="ECO:0000256" key="2">
    <source>
        <dbReference type="ARBA" id="ARBA00029447"/>
    </source>
</evidence>
<evidence type="ECO:0000256" key="3">
    <source>
        <dbReference type="PROSITE-ProRule" id="PRU00284"/>
    </source>
</evidence>
<dbReference type="InterPro" id="IPR038158">
    <property type="entry name" value="H-NOX_domain_sf"/>
</dbReference>
<dbReference type="PRINTS" id="PR00260">
    <property type="entry name" value="CHEMTRNSDUCR"/>
</dbReference>
<sequence>MKGTVVATWMKTCRKLYGNSVVDSAMESGGWNSEKIFTPIENVDDEKIKRVIETIAKNQSMDVKDLWRSIGNNNIKSFHEDYPAFFDHENLYSFLRSMYDVHIVMTQRFPGAVPPLVVVEPISSKEAIFTYKSKRGMFDYFLGMLDGSCEAFNEKVGISEVERTSDTLKLKLIFEKDIYYKKTYKINKLLSLGFIKSFGLKIAVFTFIISFIGMIALSGGFSNIIKSVIGAIIPALAAYFASSMLVRPKAIIEDSISKLGTSNYVENGEIVTGDFFEDIFKALNDYKKTIRADFVGFKGVTDEMGTFTSKIDVISETMNHTSEDISGVVEQLADCAISQAEDTERAASILHDNIKALREIVSNENTNKNELEKAIDKINNSYDNIEGTSKNILNTLEKFQQVKNKGNQLQDKAKDITNIVSIVSGISEQTNLLALNASIEAARAGEAGRGFSVVAEEVRKLAEQSKSAVEEINANLAQFVNDIKELVNKIDDQYDVLQGETSNLENVRNISYEATTSVRIVAESTIKTINELNKETNSISEINDTIESLAALAEENSASSEEVSASVSNYTNELKKLIDNIHEFKNITENFKKDLNKYKI</sequence>
<evidence type="ECO:0000256" key="5">
    <source>
        <dbReference type="SAM" id="Phobius"/>
    </source>
</evidence>
<dbReference type="Gene3D" id="1.10.287.950">
    <property type="entry name" value="Methyl-accepting chemotaxis protein"/>
    <property type="match status" value="1"/>
</dbReference>
<evidence type="ECO:0000313" key="8">
    <source>
        <dbReference type="Proteomes" id="UP001208567"/>
    </source>
</evidence>
<keyword evidence="1 3" id="KW-0807">Transducer</keyword>
<dbReference type="SUPFAM" id="SSF58104">
    <property type="entry name" value="Methyl-accepting chemotaxis protein (MCP) signaling domain"/>
    <property type="match status" value="1"/>
</dbReference>
<dbReference type="Proteomes" id="UP001208567">
    <property type="component" value="Unassembled WGS sequence"/>
</dbReference>
<accession>A0ABQ5N4P0</accession>
<evidence type="ECO:0000256" key="1">
    <source>
        <dbReference type="ARBA" id="ARBA00023224"/>
    </source>
</evidence>
<dbReference type="EMBL" id="BRXR01000001">
    <property type="protein sequence ID" value="GLC30010.1"/>
    <property type="molecule type" value="Genomic_DNA"/>
</dbReference>
<dbReference type="SMART" id="SM00283">
    <property type="entry name" value="MA"/>
    <property type="match status" value="1"/>
</dbReference>
<dbReference type="PANTHER" id="PTHR32089:SF112">
    <property type="entry name" value="LYSOZYME-LIKE PROTEIN-RELATED"/>
    <property type="match status" value="1"/>
</dbReference>
<dbReference type="PANTHER" id="PTHR32089">
    <property type="entry name" value="METHYL-ACCEPTING CHEMOTAXIS PROTEIN MCPB"/>
    <property type="match status" value="1"/>
</dbReference>
<evidence type="ECO:0000256" key="4">
    <source>
        <dbReference type="SAM" id="Coils"/>
    </source>
</evidence>
<comment type="caution">
    <text evidence="7">The sequence shown here is derived from an EMBL/GenBank/DDBJ whole genome shotgun (WGS) entry which is preliminary data.</text>
</comment>
<dbReference type="InterPro" id="IPR004089">
    <property type="entry name" value="MCPsignal_dom"/>
</dbReference>
<keyword evidence="5" id="KW-0812">Transmembrane</keyword>
<dbReference type="SUPFAM" id="SSF111126">
    <property type="entry name" value="Ligand-binding domain in the NO signalling and Golgi transport"/>
    <property type="match status" value="1"/>
</dbReference>
<gene>
    <name evidence="7" type="primary">sonO</name>
    <name evidence="7" type="ORF">bsdE14_14200</name>
</gene>
<comment type="similarity">
    <text evidence="2">Belongs to the methyl-accepting chemotaxis (MCP) protein family.</text>
</comment>
<organism evidence="7 8">
    <name type="scientific">Clostridium omnivorum</name>
    <dbReference type="NCBI Taxonomy" id="1604902"/>
    <lineage>
        <taxon>Bacteria</taxon>
        <taxon>Bacillati</taxon>
        <taxon>Bacillota</taxon>
        <taxon>Clostridia</taxon>
        <taxon>Eubacteriales</taxon>
        <taxon>Clostridiaceae</taxon>
        <taxon>Clostridium</taxon>
    </lineage>
</organism>
<keyword evidence="8" id="KW-1185">Reference proteome</keyword>
<dbReference type="InterPro" id="IPR011644">
    <property type="entry name" value="Heme_NO-bd"/>
</dbReference>
<protein>
    <submittedName>
        <fullName evidence="7">Methyl-accepting chemotaxis protein</fullName>
    </submittedName>
</protein>
<evidence type="ECO:0000259" key="6">
    <source>
        <dbReference type="PROSITE" id="PS50111"/>
    </source>
</evidence>
<feature type="transmembrane region" description="Helical" evidence="5">
    <location>
        <begin position="224"/>
        <end position="246"/>
    </location>
</feature>
<keyword evidence="5" id="KW-1133">Transmembrane helix</keyword>
<keyword evidence="5" id="KW-0472">Membrane</keyword>
<dbReference type="InterPro" id="IPR004090">
    <property type="entry name" value="Chemotax_Me-accpt_rcpt"/>
</dbReference>
<dbReference type="PROSITE" id="PS50111">
    <property type="entry name" value="CHEMOTAXIS_TRANSDUC_2"/>
    <property type="match status" value="1"/>
</dbReference>
<feature type="coiled-coil region" evidence="4">
    <location>
        <begin position="354"/>
        <end position="388"/>
    </location>
</feature>
<dbReference type="RefSeq" id="WP_264849279.1">
    <property type="nucleotide sequence ID" value="NZ_BRXR01000001.1"/>
</dbReference>
<feature type="domain" description="Methyl-accepting transducer" evidence="6">
    <location>
        <begin position="314"/>
        <end position="564"/>
    </location>
</feature>
<evidence type="ECO:0000313" key="7">
    <source>
        <dbReference type="EMBL" id="GLC30010.1"/>
    </source>
</evidence>
<dbReference type="Pfam" id="PF00015">
    <property type="entry name" value="MCPsignal"/>
    <property type="match status" value="1"/>
</dbReference>
<keyword evidence="4" id="KW-0175">Coiled coil</keyword>